<evidence type="ECO:0000256" key="1">
    <source>
        <dbReference type="ARBA" id="ARBA00023015"/>
    </source>
</evidence>
<comment type="caution">
    <text evidence="6">The sequence shown here is derived from an EMBL/GenBank/DDBJ whole genome shotgun (WGS) entry which is preliminary data.</text>
</comment>
<dbReference type="PANTHER" id="PTHR30055:SF234">
    <property type="entry name" value="HTH-TYPE TRANSCRIPTIONAL REGULATOR BETI"/>
    <property type="match status" value="1"/>
</dbReference>
<dbReference type="InterPro" id="IPR001647">
    <property type="entry name" value="HTH_TetR"/>
</dbReference>
<name>A0A327NTU2_9BACT</name>
<dbReference type="EMBL" id="QLII01000001">
    <property type="protein sequence ID" value="RAI77869.1"/>
    <property type="molecule type" value="Genomic_DNA"/>
</dbReference>
<keyword evidence="2 4" id="KW-0238">DNA-binding</keyword>
<keyword evidence="7" id="KW-1185">Reference proteome</keyword>
<dbReference type="InterPro" id="IPR025722">
    <property type="entry name" value="TetR"/>
</dbReference>
<dbReference type="Gene3D" id="1.10.357.10">
    <property type="entry name" value="Tetracycline Repressor, domain 2"/>
    <property type="match status" value="1"/>
</dbReference>
<proteinExistence type="predicted"/>
<dbReference type="AlphaFoldDB" id="A0A327NTU2"/>
<evidence type="ECO:0000259" key="5">
    <source>
        <dbReference type="PROSITE" id="PS50977"/>
    </source>
</evidence>
<dbReference type="OrthoDB" id="9785164at2"/>
<gene>
    <name evidence="6" type="ORF">HMF3257_33840</name>
</gene>
<dbReference type="PANTHER" id="PTHR30055">
    <property type="entry name" value="HTH-TYPE TRANSCRIPTIONAL REGULATOR RUTR"/>
    <property type="match status" value="1"/>
</dbReference>
<dbReference type="GO" id="GO:0000976">
    <property type="term" value="F:transcription cis-regulatory region binding"/>
    <property type="evidence" value="ECO:0007669"/>
    <property type="project" value="TreeGrafter"/>
</dbReference>
<reference evidence="6 7" key="1">
    <citation type="submission" date="2018-06" db="EMBL/GenBank/DDBJ databases">
        <title>Spirosoma sp. HMF3257 Genome sequencing and assembly.</title>
        <authorList>
            <person name="Kang H."/>
            <person name="Cha I."/>
            <person name="Kim H."/>
            <person name="Kang J."/>
            <person name="Joh K."/>
        </authorList>
    </citation>
    <scope>NUCLEOTIDE SEQUENCE [LARGE SCALE GENOMIC DNA]</scope>
    <source>
        <strain evidence="6 7">HMF3257</strain>
    </source>
</reference>
<evidence type="ECO:0000313" key="7">
    <source>
        <dbReference type="Proteomes" id="UP000249016"/>
    </source>
</evidence>
<sequence length="210" mass="24791">MAQKAQYDSKHRLLKAALYLFNHFGFVSVRLQHIADEAGVSVGNLAYHFKTKDVLIETLYQSIINMQDKLLLEVSQAPIFSTIDYYLKNTFYLQQQYSFFFTDTLELMRAFPSLRQHHRRHISYQLMQTEWLLKFSMSRGALQHPIAPDSLALLSHRFTMMTENWMCFERMRGIGASDLQVKSYCHALWSLLIPYFTNKGKDEFQHLHPR</sequence>
<dbReference type="SUPFAM" id="SSF46689">
    <property type="entry name" value="Homeodomain-like"/>
    <property type="match status" value="1"/>
</dbReference>
<feature type="domain" description="HTH tetR-type" evidence="5">
    <location>
        <begin position="7"/>
        <end position="67"/>
    </location>
</feature>
<dbReference type="Pfam" id="PF13972">
    <property type="entry name" value="TetR"/>
    <property type="match status" value="1"/>
</dbReference>
<dbReference type="PROSITE" id="PS50977">
    <property type="entry name" value="HTH_TETR_2"/>
    <property type="match status" value="1"/>
</dbReference>
<dbReference type="InterPro" id="IPR009057">
    <property type="entry name" value="Homeodomain-like_sf"/>
</dbReference>
<evidence type="ECO:0000313" key="6">
    <source>
        <dbReference type="EMBL" id="RAI77869.1"/>
    </source>
</evidence>
<dbReference type="GO" id="GO:0003700">
    <property type="term" value="F:DNA-binding transcription factor activity"/>
    <property type="evidence" value="ECO:0007669"/>
    <property type="project" value="TreeGrafter"/>
</dbReference>
<dbReference type="Pfam" id="PF00440">
    <property type="entry name" value="TetR_N"/>
    <property type="match status" value="1"/>
</dbReference>
<evidence type="ECO:0000256" key="3">
    <source>
        <dbReference type="ARBA" id="ARBA00023163"/>
    </source>
</evidence>
<protein>
    <submittedName>
        <fullName evidence="6">TetR/AcrR family transcriptional regulator</fullName>
    </submittedName>
</protein>
<evidence type="ECO:0000256" key="2">
    <source>
        <dbReference type="ARBA" id="ARBA00023125"/>
    </source>
</evidence>
<keyword evidence="3" id="KW-0804">Transcription</keyword>
<keyword evidence="1" id="KW-0805">Transcription regulation</keyword>
<dbReference type="PRINTS" id="PR00455">
    <property type="entry name" value="HTHTETR"/>
</dbReference>
<accession>A0A327NTU2</accession>
<organism evidence="6 7">
    <name type="scientific">Spirosoma telluris</name>
    <dbReference type="NCBI Taxonomy" id="2183553"/>
    <lineage>
        <taxon>Bacteria</taxon>
        <taxon>Pseudomonadati</taxon>
        <taxon>Bacteroidota</taxon>
        <taxon>Cytophagia</taxon>
        <taxon>Cytophagales</taxon>
        <taxon>Cytophagaceae</taxon>
        <taxon>Spirosoma</taxon>
    </lineage>
</organism>
<dbReference type="InterPro" id="IPR050109">
    <property type="entry name" value="HTH-type_TetR-like_transc_reg"/>
</dbReference>
<dbReference type="RefSeq" id="WP_111348968.1">
    <property type="nucleotide sequence ID" value="NZ_QLII01000001.1"/>
</dbReference>
<evidence type="ECO:0000256" key="4">
    <source>
        <dbReference type="PROSITE-ProRule" id="PRU00335"/>
    </source>
</evidence>
<feature type="DNA-binding region" description="H-T-H motif" evidence="4">
    <location>
        <begin position="30"/>
        <end position="49"/>
    </location>
</feature>
<dbReference type="Proteomes" id="UP000249016">
    <property type="component" value="Unassembled WGS sequence"/>
</dbReference>